<dbReference type="InterPro" id="IPR008949">
    <property type="entry name" value="Isoprenoid_synthase_dom_sf"/>
</dbReference>
<gene>
    <name evidence="7" type="ORF">KK1_034217</name>
</gene>
<protein>
    <recommendedName>
        <fullName evidence="9">Terpene synthase 11</fullName>
    </recommendedName>
</protein>
<dbReference type="InterPro" id="IPR036965">
    <property type="entry name" value="Terpene_synth_N_sf"/>
</dbReference>
<dbReference type="InterPro" id="IPR034741">
    <property type="entry name" value="Terpene_cyclase-like_1_C"/>
</dbReference>
<dbReference type="OMA" id="KRTWIDL"/>
<evidence type="ECO:0000259" key="6">
    <source>
        <dbReference type="Pfam" id="PF03936"/>
    </source>
</evidence>
<dbReference type="SFLD" id="SFLDS00005">
    <property type="entry name" value="Isoprenoid_Synthase_Type_I"/>
    <property type="match status" value="1"/>
</dbReference>
<dbReference type="InterPro" id="IPR005630">
    <property type="entry name" value="Terpene_synthase_metal-bd"/>
</dbReference>
<dbReference type="InterPro" id="IPR008930">
    <property type="entry name" value="Terpenoid_cyclase/PrenylTrfase"/>
</dbReference>
<dbReference type="GO" id="GO:0010333">
    <property type="term" value="F:terpene synthase activity"/>
    <property type="evidence" value="ECO:0007669"/>
    <property type="project" value="InterPro"/>
</dbReference>
<dbReference type="GO" id="GO:0000287">
    <property type="term" value="F:magnesium ion binding"/>
    <property type="evidence" value="ECO:0007669"/>
    <property type="project" value="InterPro"/>
</dbReference>
<keyword evidence="2" id="KW-0479">Metal-binding</keyword>
<accession>A0A151RP32</accession>
<dbReference type="Pfam" id="PF01397">
    <property type="entry name" value="Terpene_synth"/>
    <property type="match status" value="1"/>
</dbReference>
<keyword evidence="4" id="KW-0456">Lyase</keyword>
<evidence type="ECO:0000259" key="5">
    <source>
        <dbReference type="Pfam" id="PF01397"/>
    </source>
</evidence>
<dbReference type="InterPro" id="IPR001906">
    <property type="entry name" value="Terpene_synth_N"/>
</dbReference>
<dbReference type="FunFam" id="1.10.600.10:FF:000007">
    <property type="entry name" value="Isoprene synthase, chloroplastic"/>
    <property type="match status" value="1"/>
</dbReference>
<evidence type="ECO:0000256" key="1">
    <source>
        <dbReference type="ARBA" id="ARBA00001946"/>
    </source>
</evidence>
<evidence type="ECO:0000313" key="7">
    <source>
        <dbReference type="EMBL" id="KYP44304.1"/>
    </source>
</evidence>
<organism evidence="7 8">
    <name type="scientific">Cajanus cajan</name>
    <name type="common">Pigeon pea</name>
    <name type="synonym">Cajanus indicus</name>
    <dbReference type="NCBI Taxonomy" id="3821"/>
    <lineage>
        <taxon>Eukaryota</taxon>
        <taxon>Viridiplantae</taxon>
        <taxon>Streptophyta</taxon>
        <taxon>Embryophyta</taxon>
        <taxon>Tracheophyta</taxon>
        <taxon>Spermatophyta</taxon>
        <taxon>Magnoliopsida</taxon>
        <taxon>eudicotyledons</taxon>
        <taxon>Gunneridae</taxon>
        <taxon>Pentapetalae</taxon>
        <taxon>rosids</taxon>
        <taxon>fabids</taxon>
        <taxon>Fabales</taxon>
        <taxon>Fabaceae</taxon>
        <taxon>Papilionoideae</taxon>
        <taxon>50 kb inversion clade</taxon>
        <taxon>NPAAA clade</taxon>
        <taxon>indigoferoid/millettioid clade</taxon>
        <taxon>Phaseoleae</taxon>
        <taxon>Cajanus</taxon>
    </lineage>
</organism>
<evidence type="ECO:0008006" key="9">
    <source>
        <dbReference type="Google" id="ProtNLM"/>
    </source>
</evidence>
<dbReference type="AlphaFoldDB" id="A0A151RP32"/>
<feature type="domain" description="Terpene synthase metal-binding" evidence="6">
    <location>
        <begin position="367"/>
        <end position="604"/>
    </location>
</feature>
<dbReference type="GO" id="GO:0016102">
    <property type="term" value="P:diterpenoid biosynthetic process"/>
    <property type="evidence" value="ECO:0007669"/>
    <property type="project" value="InterPro"/>
</dbReference>
<dbReference type="SUPFAM" id="SSF48576">
    <property type="entry name" value="Terpenoid synthases"/>
    <property type="match status" value="1"/>
</dbReference>
<dbReference type="Gene3D" id="1.10.600.10">
    <property type="entry name" value="Farnesyl Diphosphate Synthase"/>
    <property type="match status" value="1"/>
</dbReference>
<dbReference type="SUPFAM" id="SSF48239">
    <property type="entry name" value="Terpenoid cyclases/Protein prenyltransferases"/>
    <property type="match status" value="1"/>
</dbReference>
<sequence length="662" mass="76066">MSLNAIMAVTDLGVSLFTTSLAFHHSRPFMYQPRNLSLQTLRPGTMRTKLSIKSISLPDQFGPRVIYTRPVGFLPINHEFGLSSSYLYSANRIFTDQSRVWSVFELFILAQSDFYRSITSLVFELFILAQSEFCRQSRVCLRVIYTHPIELLPTITSLYGKKSLEQLKRSSQEALLNTSDSLRTLKTIDTIQRLGIEHHFKEEINLQLGRLTNWEPVENLFATALQFRLLRHNGWPTRSDVFNKFLDKSGNFKESVTKDIWGMLSLYESSYLGTKDEEVLQQAMDFSRAHLHRSLPYLSLEVKNIVGGALMLPRHLRMARLEAKNYMVECRKTSSQIPDLLKLARLDFDISQSMHQKELAEISRWWKNLGLVESIGFGRDKPGECFLWVLGILPEPCYSNCRIELAKAISVLQVMDDMFDTHGKLDELVPFTMAIRRWDLDAMEQLPEYMKICYMALYNTIHEIAYRIQKEHGKTVITCIKRTVHIFEAYLKEAKWFNNKYVPTFREYLDNGVISSASFMALVHSTLLIGDNLSEKTISMMIPYPRIFSCSGEILRLWDDLGTSRDEQKRGDNACSIQCLMAENNISDENVARKHIRKLIGNLWLELNGLALTTTDFPLSVARTSLNMARAAQAIYQHGDDQSSLTVDDQVQALLFTPSANY</sequence>
<dbReference type="InterPro" id="IPR044814">
    <property type="entry name" value="Terpene_cyclase_plant_C1"/>
</dbReference>
<dbReference type="Proteomes" id="UP000075243">
    <property type="component" value="Unassembled WGS sequence"/>
</dbReference>
<dbReference type="Pfam" id="PF03936">
    <property type="entry name" value="Terpene_synth_C"/>
    <property type="match status" value="1"/>
</dbReference>
<proteinExistence type="predicted"/>
<dbReference type="SFLD" id="SFLDG01019">
    <property type="entry name" value="Terpene_Cyclase_Like_1_C_Termi"/>
    <property type="match status" value="1"/>
</dbReference>
<dbReference type="Gramene" id="C.cajan_33748.t">
    <property type="protein sequence ID" value="C.cajan_33748.t"/>
    <property type="gene ID" value="C.cajan_33748"/>
</dbReference>
<dbReference type="EMBL" id="KQ483632">
    <property type="protein sequence ID" value="KYP44304.1"/>
    <property type="molecule type" value="Genomic_DNA"/>
</dbReference>
<dbReference type="PANTHER" id="PTHR31225">
    <property type="entry name" value="OS04G0344100 PROTEIN-RELATED"/>
    <property type="match status" value="1"/>
</dbReference>
<dbReference type="Gene3D" id="1.50.10.130">
    <property type="entry name" value="Terpene synthase, N-terminal domain"/>
    <property type="match status" value="1"/>
</dbReference>
<evidence type="ECO:0000256" key="2">
    <source>
        <dbReference type="ARBA" id="ARBA00022723"/>
    </source>
</evidence>
<dbReference type="PANTHER" id="PTHR31225:SF137">
    <property type="entry name" value="TERPENE SYNTHASE 11-RELATED"/>
    <property type="match status" value="1"/>
</dbReference>
<evidence type="ECO:0000256" key="4">
    <source>
        <dbReference type="ARBA" id="ARBA00023239"/>
    </source>
</evidence>
<evidence type="ECO:0000313" key="8">
    <source>
        <dbReference type="Proteomes" id="UP000075243"/>
    </source>
</evidence>
<dbReference type="STRING" id="3821.A0A151RP32"/>
<dbReference type="InterPro" id="IPR050148">
    <property type="entry name" value="Terpene_synthase-like"/>
</dbReference>
<evidence type="ECO:0000256" key="3">
    <source>
        <dbReference type="ARBA" id="ARBA00022842"/>
    </source>
</evidence>
<dbReference type="CDD" id="cd00684">
    <property type="entry name" value="Terpene_cyclase_plant_C1"/>
    <property type="match status" value="1"/>
</dbReference>
<reference evidence="7" key="1">
    <citation type="journal article" date="2012" name="Nat. Biotechnol.">
        <title>Draft genome sequence of pigeonpea (Cajanus cajan), an orphan legume crop of resource-poor farmers.</title>
        <authorList>
            <person name="Varshney R.K."/>
            <person name="Chen W."/>
            <person name="Li Y."/>
            <person name="Bharti A.K."/>
            <person name="Saxena R.K."/>
            <person name="Schlueter J.A."/>
            <person name="Donoghue M.T."/>
            <person name="Azam S."/>
            <person name="Fan G."/>
            <person name="Whaley A.M."/>
            <person name="Farmer A.D."/>
            <person name="Sheridan J."/>
            <person name="Iwata A."/>
            <person name="Tuteja R."/>
            <person name="Penmetsa R.V."/>
            <person name="Wu W."/>
            <person name="Upadhyaya H.D."/>
            <person name="Yang S.P."/>
            <person name="Shah T."/>
            <person name="Saxena K.B."/>
            <person name="Michael T."/>
            <person name="McCombie W.R."/>
            <person name="Yang B."/>
            <person name="Zhang G."/>
            <person name="Yang H."/>
            <person name="Wang J."/>
            <person name="Spillane C."/>
            <person name="Cook D.R."/>
            <person name="May G.D."/>
            <person name="Xu X."/>
            <person name="Jackson S.A."/>
        </authorList>
    </citation>
    <scope>NUCLEOTIDE SEQUENCE [LARGE SCALE GENOMIC DNA]</scope>
</reference>
<comment type="cofactor">
    <cofactor evidence="1">
        <name>Mg(2+)</name>
        <dbReference type="ChEBI" id="CHEBI:18420"/>
    </cofactor>
</comment>
<name>A0A151RP32_CAJCA</name>
<feature type="domain" description="Terpene synthase N-terminal" evidence="5">
    <location>
        <begin position="162"/>
        <end position="295"/>
    </location>
</feature>
<keyword evidence="8" id="KW-1185">Reference proteome</keyword>
<keyword evidence="3" id="KW-0460">Magnesium</keyword>